<dbReference type="OrthoDB" id="269518at2759"/>
<protein>
    <recommendedName>
        <fullName evidence="6">UBC core domain-containing protein</fullName>
    </recommendedName>
</protein>
<keyword evidence="4" id="KW-0067">ATP-binding</keyword>
<dbReference type="PROSITE" id="PS00183">
    <property type="entry name" value="UBC_1"/>
    <property type="match status" value="1"/>
</dbReference>
<evidence type="ECO:0000256" key="2">
    <source>
        <dbReference type="ARBA" id="ARBA00022786"/>
    </source>
</evidence>
<comment type="similarity">
    <text evidence="4">Belongs to the ubiquitin-conjugating enzyme family.</text>
</comment>
<feature type="domain" description="UBC core" evidence="6">
    <location>
        <begin position="1"/>
        <end position="148"/>
    </location>
</feature>
<dbReference type="Pfam" id="PF00179">
    <property type="entry name" value="UQ_con"/>
    <property type="match status" value="1"/>
</dbReference>
<evidence type="ECO:0000256" key="1">
    <source>
        <dbReference type="ARBA" id="ARBA00022679"/>
    </source>
</evidence>
<dbReference type="PhylomeDB" id="A0A022QAC5"/>
<dbReference type="OMA" id="NTGLVCM"/>
<dbReference type="GO" id="GO:0005524">
    <property type="term" value="F:ATP binding"/>
    <property type="evidence" value="ECO:0007669"/>
    <property type="project" value="UniProtKB-UniRule"/>
</dbReference>
<dbReference type="SMART" id="SM00212">
    <property type="entry name" value="UBCc"/>
    <property type="match status" value="1"/>
</dbReference>
<dbReference type="STRING" id="4155.A0A022QAC5"/>
<accession>A0A022QAC5</accession>
<dbReference type="InterPro" id="IPR000608">
    <property type="entry name" value="UBC"/>
</dbReference>
<dbReference type="SUPFAM" id="SSF54495">
    <property type="entry name" value="UBC-like"/>
    <property type="match status" value="1"/>
</dbReference>
<evidence type="ECO:0000259" key="6">
    <source>
        <dbReference type="PROSITE" id="PS50127"/>
    </source>
</evidence>
<gene>
    <name evidence="7" type="ORF">MIMGU_mgv1a015221mg</name>
</gene>
<dbReference type="KEGG" id="egt:105973761"/>
<evidence type="ECO:0000256" key="5">
    <source>
        <dbReference type="SAM" id="MobiDB-lite"/>
    </source>
</evidence>
<feature type="active site" description="Glycyl thioester intermediate" evidence="3">
    <location>
        <position position="85"/>
    </location>
</feature>
<dbReference type="GO" id="GO:0000209">
    <property type="term" value="P:protein polyubiquitination"/>
    <property type="evidence" value="ECO:0000318"/>
    <property type="project" value="GO_Central"/>
</dbReference>
<evidence type="ECO:0000256" key="3">
    <source>
        <dbReference type="PROSITE-ProRule" id="PRU10133"/>
    </source>
</evidence>
<name>A0A022QAC5_ERYGU</name>
<dbReference type="AlphaFoldDB" id="A0A022QAC5"/>
<sequence>MADEYKRRNADITNLKCAGFEVDMVDNRLQEFSVKFHGPRGTNYEGGVWSVNVFLASDYPVMYPILQFSDKIYHPNISYATGTVCVNVLRQAWKNGHDLKLLFGTFLPQLLKEPNVDRPFNLEAANLMKNDPSAYEQKVRDETEEHAKPAAVNAAAEETAESTD</sequence>
<evidence type="ECO:0000313" key="8">
    <source>
        <dbReference type="Proteomes" id="UP000030748"/>
    </source>
</evidence>
<dbReference type="GO" id="GO:0006511">
    <property type="term" value="P:ubiquitin-dependent protein catabolic process"/>
    <property type="evidence" value="ECO:0000318"/>
    <property type="project" value="GO_Central"/>
</dbReference>
<keyword evidence="4" id="KW-0547">Nucleotide-binding</keyword>
<dbReference type="PANTHER" id="PTHR24068">
    <property type="entry name" value="UBIQUITIN-CONJUGATING ENZYME E2"/>
    <property type="match status" value="1"/>
</dbReference>
<evidence type="ECO:0000313" key="7">
    <source>
        <dbReference type="EMBL" id="EYU23450.1"/>
    </source>
</evidence>
<evidence type="ECO:0000256" key="4">
    <source>
        <dbReference type="RuleBase" id="RU362109"/>
    </source>
</evidence>
<keyword evidence="2 4" id="KW-0833">Ubl conjugation pathway</keyword>
<organism evidence="7 8">
    <name type="scientific">Erythranthe guttata</name>
    <name type="common">Yellow monkey flower</name>
    <name type="synonym">Mimulus guttatus</name>
    <dbReference type="NCBI Taxonomy" id="4155"/>
    <lineage>
        <taxon>Eukaryota</taxon>
        <taxon>Viridiplantae</taxon>
        <taxon>Streptophyta</taxon>
        <taxon>Embryophyta</taxon>
        <taxon>Tracheophyta</taxon>
        <taxon>Spermatophyta</taxon>
        <taxon>Magnoliopsida</taxon>
        <taxon>eudicotyledons</taxon>
        <taxon>Gunneridae</taxon>
        <taxon>Pentapetalae</taxon>
        <taxon>asterids</taxon>
        <taxon>lamiids</taxon>
        <taxon>Lamiales</taxon>
        <taxon>Phrymaceae</taxon>
        <taxon>Erythranthe</taxon>
    </lineage>
</organism>
<keyword evidence="1" id="KW-0808">Transferase</keyword>
<dbReference type="GO" id="GO:0061631">
    <property type="term" value="F:ubiquitin conjugating enzyme activity"/>
    <property type="evidence" value="ECO:0000318"/>
    <property type="project" value="GO_Central"/>
</dbReference>
<dbReference type="eggNOG" id="KOG0416">
    <property type="taxonomic scope" value="Eukaryota"/>
</dbReference>
<dbReference type="GO" id="GO:0005634">
    <property type="term" value="C:nucleus"/>
    <property type="evidence" value="ECO:0000318"/>
    <property type="project" value="GO_Central"/>
</dbReference>
<dbReference type="Proteomes" id="UP000030748">
    <property type="component" value="Unassembled WGS sequence"/>
</dbReference>
<dbReference type="InterPro" id="IPR016135">
    <property type="entry name" value="UBQ-conjugating_enzyme/RWD"/>
</dbReference>
<reference evidence="7 8" key="1">
    <citation type="journal article" date="2013" name="Proc. Natl. Acad. Sci. U.S.A.">
        <title>Fine-scale variation in meiotic recombination in Mimulus inferred from population shotgun sequencing.</title>
        <authorList>
            <person name="Hellsten U."/>
            <person name="Wright K.M."/>
            <person name="Jenkins J."/>
            <person name="Shu S."/>
            <person name="Yuan Y."/>
            <person name="Wessler S.R."/>
            <person name="Schmutz J."/>
            <person name="Willis J.H."/>
            <person name="Rokhsar D.S."/>
        </authorList>
    </citation>
    <scope>NUCLEOTIDE SEQUENCE [LARGE SCALE GENOMIC DNA]</scope>
    <source>
        <strain evidence="8">cv. DUN x IM62</strain>
    </source>
</reference>
<dbReference type="EMBL" id="KI632162">
    <property type="protein sequence ID" value="EYU23450.1"/>
    <property type="molecule type" value="Genomic_DNA"/>
</dbReference>
<feature type="region of interest" description="Disordered" evidence="5">
    <location>
        <begin position="133"/>
        <end position="164"/>
    </location>
</feature>
<keyword evidence="8" id="KW-1185">Reference proteome</keyword>
<dbReference type="PROSITE" id="PS50127">
    <property type="entry name" value="UBC_2"/>
    <property type="match status" value="1"/>
</dbReference>
<proteinExistence type="inferred from homology"/>
<dbReference type="InterPro" id="IPR023313">
    <property type="entry name" value="UBQ-conjugating_AS"/>
</dbReference>
<feature type="compositionally biased region" description="Basic and acidic residues" evidence="5">
    <location>
        <begin position="137"/>
        <end position="148"/>
    </location>
</feature>
<dbReference type="Gene3D" id="3.10.110.10">
    <property type="entry name" value="Ubiquitin Conjugating Enzyme"/>
    <property type="match status" value="1"/>
</dbReference>